<feature type="compositionally biased region" description="Low complexity" evidence="2">
    <location>
        <begin position="529"/>
        <end position="539"/>
    </location>
</feature>
<feature type="compositionally biased region" description="Basic and acidic residues" evidence="2">
    <location>
        <begin position="501"/>
        <end position="511"/>
    </location>
</feature>
<evidence type="ECO:0000313" key="5">
    <source>
        <dbReference type="Proteomes" id="UP000799640"/>
    </source>
</evidence>
<dbReference type="InterPro" id="IPR051970">
    <property type="entry name" value="TEL2_Regulation"/>
</dbReference>
<dbReference type="PANTHER" id="PTHR15830:SF10">
    <property type="entry name" value="TELOMERE LENGTH REGULATION PROTEIN TEL2 HOMOLOG"/>
    <property type="match status" value="1"/>
</dbReference>
<feature type="region of interest" description="Disordered" evidence="2">
    <location>
        <begin position="501"/>
        <end position="579"/>
    </location>
</feature>
<dbReference type="GO" id="GO:0051083">
    <property type="term" value="P:'de novo' cotranslational protein folding"/>
    <property type="evidence" value="ECO:0007669"/>
    <property type="project" value="TreeGrafter"/>
</dbReference>
<evidence type="ECO:0000256" key="2">
    <source>
        <dbReference type="SAM" id="MobiDB-lite"/>
    </source>
</evidence>
<organism evidence="4 5">
    <name type="scientific">Trichodelitschia bisporula</name>
    <dbReference type="NCBI Taxonomy" id="703511"/>
    <lineage>
        <taxon>Eukaryota</taxon>
        <taxon>Fungi</taxon>
        <taxon>Dikarya</taxon>
        <taxon>Ascomycota</taxon>
        <taxon>Pezizomycotina</taxon>
        <taxon>Dothideomycetes</taxon>
        <taxon>Dothideomycetes incertae sedis</taxon>
        <taxon>Phaeotrichales</taxon>
        <taxon>Phaeotrichaceae</taxon>
        <taxon>Trichodelitschia</taxon>
    </lineage>
</organism>
<dbReference type="InterPro" id="IPR038528">
    <property type="entry name" value="TEL2_C_sf"/>
</dbReference>
<protein>
    <recommendedName>
        <fullName evidence="3">Telomere length regulation protein conserved domain-containing protein</fullName>
    </recommendedName>
</protein>
<evidence type="ECO:0000259" key="3">
    <source>
        <dbReference type="Pfam" id="PF10193"/>
    </source>
</evidence>
<evidence type="ECO:0000256" key="1">
    <source>
        <dbReference type="ARBA" id="ARBA00006133"/>
    </source>
</evidence>
<dbReference type="InterPro" id="IPR019337">
    <property type="entry name" value="Telomere_length_regulation_dom"/>
</dbReference>
<reference evidence="4" key="1">
    <citation type="journal article" date="2020" name="Stud. Mycol.">
        <title>101 Dothideomycetes genomes: a test case for predicting lifestyles and emergence of pathogens.</title>
        <authorList>
            <person name="Haridas S."/>
            <person name="Albert R."/>
            <person name="Binder M."/>
            <person name="Bloem J."/>
            <person name="Labutti K."/>
            <person name="Salamov A."/>
            <person name="Andreopoulos B."/>
            <person name="Baker S."/>
            <person name="Barry K."/>
            <person name="Bills G."/>
            <person name="Bluhm B."/>
            <person name="Cannon C."/>
            <person name="Castanera R."/>
            <person name="Culley D."/>
            <person name="Daum C."/>
            <person name="Ezra D."/>
            <person name="Gonzalez J."/>
            <person name="Henrissat B."/>
            <person name="Kuo A."/>
            <person name="Liang C."/>
            <person name="Lipzen A."/>
            <person name="Lutzoni F."/>
            <person name="Magnuson J."/>
            <person name="Mondo S."/>
            <person name="Nolan M."/>
            <person name="Ohm R."/>
            <person name="Pangilinan J."/>
            <person name="Park H.-J."/>
            <person name="Ramirez L."/>
            <person name="Alfaro M."/>
            <person name="Sun H."/>
            <person name="Tritt A."/>
            <person name="Yoshinaga Y."/>
            <person name="Zwiers L.-H."/>
            <person name="Turgeon B."/>
            <person name="Goodwin S."/>
            <person name="Spatafora J."/>
            <person name="Crous P."/>
            <person name="Grigoriev I."/>
        </authorList>
    </citation>
    <scope>NUCLEOTIDE SEQUENCE</scope>
    <source>
        <strain evidence="4">CBS 262.69</strain>
    </source>
</reference>
<evidence type="ECO:0000313" key="4">
    <source>
        <dbReference type="EMBL" id="KAF2400397.1"/>
    </source>
</evidence>
<accession>A0A6G1HX33</accession>
<dbReference type="FunFam" id="1.25.40.720:FF:000007">
    <property type="entry name" value="WGS project CABT00000000 data, contig 2.6"/>
    <property type="match status" value="1"/>
</dbReference>
<dbReference type="GO" id="GO:0005829">
    <property type="term" value="C:cytosol"/>
    <property type="evidence" value="ECO:0007669"/>
    <property type="project" value="TreeGrafter"/>
</dbReference>
<comment type="similarity">
    <text evidence="1">Belongs to the TEL2 family.</text>
</comment>
<dbReference type="GO" id="GO:0042162">
    <property type="term" value="F:telomeric DNA binding"/>
    <property type="evidence" value="ECO:0007669"/>
    <property type="project" value="TreeGrafter"/>
</dbReference>
<proteinExistence type="inferred from homology"/>
<sequence>MDDFLRPVQTTRLLSKSSTPAKIPVTQASTVASPRDVLTVLRESPDIDTVRKALKFLQRQSNDVFNLKQPGALAAQILHVLASKTVPDFWALLESDDSLKSTRTALVACFDSVSGLGALVARLKVLITAHKSLGKEDEGRGFSQAQSLISLLDELLRPESFVGDVWKTVAGAGKTQQPILWREFVSLVASGRIVSTVAEADAILQKSGQRTADTWLASGSAYAKWLAASLAAVADEASSDDAELWMALGQMFRKSLSLGYSGVIIEELLQALPLKADSLLPKFGKMIGSIPVYDQRSVLRLVLSALALHHLGIQPRETDVLKTTPWDVTGSAALLRGIISDDATLLDALVACLTQLVPPATTQSVGLQRAALTALRDDSDRMETVLEKSLERFGDQLFIKHTPIIEQEATAQILLLSAGYIHRRNPMFLFTLVKSSMHTHGVSNRLSAGSPRARWLGMIVAMKISEMVDKPDARLVFTDESLETPEAEWYQALAQVDDKPGSIDNIRKARVEPTVPKVTPKKRAPPVAPKQQSKQPKSSTQITGPRIIEIVDEDSDDDLVPYDKPDSDPEDSDDDPTMIQRNKPRALVYIRDLLAGLRDSESYDRHYLSLSTAAPLIRRKTGFGKEISDHAEELTSLLVGLHDVFDLPDFAKLRQAALVALVVALPDIVGPYLVRSFFGGDYSLQQRNAILAALGLGARELAGFTDKEEGAPAAPAFPSKRLPAHLEKLYSDSKPVDRVTAKLEKLMVEPLALNAADQMSGPNVLKVRTFSSRMEVEKKRKKPIPNALARVVARDFFFPLTGGWWANVQAHGTASMYFSPHLLPAYLRTLALLIHASGPSTVMLPEMTREMWELLLSVRGPAVSSGDVGVLEGLLFAFLTLLEVNEDKERLAREHARELLETQEWAKGVLEGRAGGDEEGERVRMLAAAVVVRCHEVVEKWQRIMLGDMVDM</sequence>
<gene>
    <name evidence="4" type="ORF">EJ06DRAFT_428657</name>
</gene>
<keyword evidence="5" id="KW-1185">Reference proteome</keyword>
<dbReference type="OrthoDB" id="10258062at2759"/>
<name>A0A6G1HX33_9PEZI</name>
<dbReference type="AlphaFoldDB" id="A0A6G1HX33"/>
<dbReference type="Gene3D" id="1.25.40.720">
    <property type="entry name" value="Telomere length regulation protein 2, C-terminal domain"/>
    <property type="match status" value="2"/>
</dbReference>
<dbReference type="EMBL" id="ML996695">
    <property type="protein sequence ID" value="KAF2400397.1"/>
    <property type="molecule type" value="Genomic_DNA"/>
</dbReference>
<dbReference type="Pfam" id="PF10193">
    <property type="entry name" value="Telomere_reg-2"/>
    <property type="match status" value="1"/>
</dbReference>
<dbReference type="Proteomes" id="UP000799640">
    <property type="component" value="Unassembled WGS sequence"/>
</dbReference>
<dbReference type="PANTHER" id="PTHR15830">
    <property type="entry name" value="TELOMERE LENGTH REGULATION PROTEIN TEL2 FAMILY MEMBER"/>
    <property type="match status" value="1"/>
</dbReference>
<feature type="domain" description="Telomere length regulation protein conserved" evidence="3">
    <location>
        <begin position="588"/>
        <end position="698"/>
    </location>
</feature>
<dbReference type="GO" id="GO:0051879">
    <property type="term" value="F:Hsp90 protein binding"/>
    <property type="evidence" value="ECO:0007669"/>
    <property type="project" value="TreeGrafter"/>
</dbReference>
<feature type="compositionally biased region" description="Acidic residues" evidence="2">
    <location>
        <begin position="550"/>
        <end position="560"/>
    </location>
</feature>